<dbReference type="SMART" id="SM00968">
    <property type="entry name" value="SMC_hinge"/>
    <property type="match status" value="1"/>
</dbReference>
<evidence type="ECO:0000313" key="14">
    <source>
        <dbReference type="EnsemblMetazoa" id="GAUT003400-PA"/>
    </source>
</evidence>
<feature type="compositionally biased region" description="Basic and acidic residues" evidence="12">
    <location>
        <begin position="428"/>
        <end position="451"/>
    </location>
</feature>
<dbReference type="InterPro" id="IPR010935">
    <property type="entry name" value="SMC_hinge"/>
</dbReference>
<evidence type="ECO:0000259" key="13">
    <source>
        <dbReference type="SMART" id="SM00968"/>
    </source>
</evidence>
<evidence type="ECO:0000256" key="1">
    <source>
        <dbReference type="ARBA" id="ARBA00004123"/>
    </source>
</evidence>
<dbReference type="VEuPathDB" id="VectorBase:GAUT003400"/>
<protein>
    <recommendedName>
        <fullName evidence="10">Structural maintenance of chromosomes protein</fullName>
    </recommendedName>
</protein>
<dbReference type="Gene3D" id="1.20.1060.20">
    <property type="match status" value="1"/>
</dbReference>
<dbReference type="InterPro" id="IPR027417">
    <property type="entry name" value="P-loop_NTPase"/>
</dbReference>
<feature type="domain" description="SMC hinge" evidence="13">
    <location>
        <begin position="551"/>
        <end position="670"/>
    </location>
</feature>
<dbReference type="InterPro" id="IPR003395">
    <property type="entry name" value="RecF/RecN/SMC_N"/>
</dbReference>
<dbReference type="AlphaFoldDB" id="A0A1A9UFQ4"/>
<feature type="region of interest" description="Disordered" evidence="12">
    <location>
        <begin position="1"/>
        <end position="35"/>
    </location>
</feature>
<dbReference type="SUPFAM" id="SSF52540">
    <property type="entry name" value="P-loop containing nucleoside triphosphate hydrolases"/>
    <property type="match status" value="1"/>
</dbReference>
<dbReference type="PIRSF" id="PIRSF005719">
    <property type="entry name" value="SMC"/>
    <property type="match status" value="1"/>
</dbReference>
<comment type="subcellular location">
    <subcellularLocation>
        <location evidence="2">Chromosome</location>
    </subcellularLocation>
    <subcellularLocation>
        <location evidence="1 10">Nucleus</location>
    </subcellularLocation>
</comment>
<feature type="region of interest" description="Disordered" evidence="12">
    <location>
        <begin position="421"/>
        <end position="451"/>
    </location>
</feature>
<feature type="compositionally biased region" description="Low complexity" evidence="12">
    <location>
        <begin position="13"/>
        <end position="24"/>
    </location>
</feature>
<evidence type="ECO:0000256" key="5">
    <source>
        <dbReference type="ARBA" id="ARBA00022618"/>
    </source>
</evidence>
<evidence type="ECO:0000256" key="10">
    <source>
        <dbReference type="PIRNR" id="PIRNR005719"/>
    </source>
</evidence>
<dbReference type="PANTHER" id="PTHR18937:SF12">
    <property type="entry name" value="STRUCTURAL MAINTENANCE OF CHROMOSOMES PROTEIN"/>
    <property type="match status" value="1"/>
</dbReference>
<dbReference type="Proteomes" id="UP000078200">
    <property type="component" value="Unassembled WGS sequence"/>
</dbReference>
<dbReference type="GO" id="GO:0016887">
    <property type="term" value="F:ATP hydrolysis activity"/>
    <property type="evidence" value="ECO:0007669"/>
    <property type="project" value="InterPro"/>
</dbReference>
<dbReference type="GO" id="GO:0007062">
    <property type="term" value="P:sister chromatid cohesion"/>
    <property type="evidence" value="ECO:0007669"/>
    <property type="project" value="InterPro"/>
</dbReference>
<dbReference type="SUPFAM" id="SSF75553">
    <property type="entry name" value="Smc hinge domain"/>
    <property type="match status" value="1"/>
</dbReference>
<dbReference type="STRING" id="7395.A0A1A9UFQ4"/>
<dbReference type="FunFam" id="3.40.50.300:FF:000564">
    <property type="entry name" value="Structural maintenance of chromosomes 1A"/>
    <property type="match status" value="1"/>
</dbReference>
<keyword evidence="8 10" id="KW-0539">Nucleus</keyword>
<dbReference type="GO" id="GO:0005634">
    <property type="term" value="C:nucleus"/>
    <property type="evidence" value="ECO:0007669"/>
    <property type="project" value="UniProtKB-SubCell"/>
</dbReference>
<evidence type="ECO:0000256" key="7">
    <source>
        <dbReference type="ARBA" id="ARBA00023054"/>
    </source>
</evidence>
<feature type="coiled-coil region" evidence="11">
    <location>
        <begin position="713"/>
        <end position="753"/>
    </location>
</feature>
<evidence type="ECO:0000256" key="2">
    <source>
        <dbReference type="ARBA" id="ARBA00004286"/>
    </source>
</evidence>
<dbReference type="EnsemblMetazoa" id="GAUT003400-RA">
    <property type="protein sequence ID" value="GAUT003400-PA"/>
    <property type="gene ID" value="GAUT003400"/>
</dbReference>
<evidence type="ECO:0000313" key="15">
    <source>
        <dbReference type="Proteomes" id="UP000078200"/>
    </source>
</evidence>
<evidence type="ECO:0000256" key="11">
    <source>
        <dbReference type="SAM" id="Coils"/>
    </source>
</evidence>
<accession>A0A1A9UFQ4</accession>
<dbReference type="Gene3D" id="3.30.70.1620">
    <property type="match status" value="1"/>
</dbReference>
<evidence type="ECO:0000256" key="8">
    <source>
        <dbReference type="ARBA" id="ARBA00023242"/>
    </source>
</evidence>
<dbReference type="InterPro" id="IPR036277">
    <property type="entry name" value="SMC_hinge_sf"/>
</dbReference>
<keyword evidence="7 11" id="KW-0175">Coiled coil</keyword>
<name>A0A1A9UFQ4_GLOAU</name>
<dbReference type="Pfam" id="PF02463">
    <property type="entry name" value="SMC_N"/>
    <property type="match status" value="1"/>
</dbReference>
<keyword evidence="5" id="KW-0132">Cell division</keyword>
<feature type="coiled-coil region" evidence="11">
    <location>
        <begin position="1035"/>
        <end position="1100"/>
    </location>
</feature>
<evidence type="ECO:0000256" key="9">
    <source>
        <dbReference type="ARBA" id="ARBA00023306"/>
    </source>
</evidence>
<dbReference type="PANTHER" id="PTHR18937">
    <property type="entry name" value="STRUCTURAL MAINTENANCE OF CHROMOSOMES SMC FAMILY MEMBER"/>
    <property type="match status" value="1"/>
</dbReference>
<dbReference type="InterPro" id="IPR028468">
    <property type="entry name" value="Smc1_ABC"/>
</dbReference>
<dbReference type="FunFam" id="1.20.1060.20:FF:000001">
    <property type="entry name" value="Structural maintenance of chromosomes 1A"/>
    <property type="match status" value="1"/>
</dbReference>
<sequence length="1261" mass="146016">MTNEENVEVVAMEQQPAEVETVQVPQPPPQPTSAQFEEEQAFLQYIEMDNFKSYQGRVVVGPLKQFTAVIGPNGSGKSNFMDAISFVMGEKTSSLRVKRLNDLIHGSSIGKPVARSCYVIAKFIINGDRHRDFKRAVIGGSSEYRINEEPVSSSVYLAKLEKLGINVKAKNFLVFQGAVENIAMKTPKERTSLFEEISGSGLLKEEYNRLKHEMILAEEETQFTYQKKKGIAAERKEAKYKKMEAERYTRLKKEYTEKQIEYQLFRLYHVEKDIQKLNVDLESKQKEIKKVEMRKEQADDVLREKKKEAGTLNRELAKVDQEIREFETQMNKKHPLYIKAKEKVAHCQKKLSSLQKTLETAREADNAHQQDIRKLEKQLQEVEQMKKRFEDEIENESHRRGKSVHMEEGLVQEYDQLKQQAEATATRYRSELDSVNREQKSDQDMLDGETNRRASVEEALKKLTLQREEAVKRRDKLMDHINSSKAALEEQNRIKDELKRDVGSSKEKIAEIQRELENVRDQLGDAKSDKHEDARRKKKQEVVELFKKQVPGVYDRMINMCQPTHKRYNVAVTKVLGKFMEAIIVDTEKTARQCIQILKEQMLEVETFLPLDYLQVKPLKERLRNITEPRNVKLVYDVLKFEPKEIERAVLFATGNALVCETPEDAMKVAYELDRSRYDALALDGTFYQKSGLISGGSHDLARKAKRWDEKHMAQLKMQKERLNEELKELVKKSRKQSELATVESQIKGLENRLKYSMVDSESSRKSIEQFDTQLQQVQSQLDEFGPKIGEIERRMQNRDQNIQTIKENMNNVEDQVFANFCKRLGVKNIRQYEERELIMQQERARKRAEFEQQIDAINTQLDFEKQKDTKKNVERWERSVQDEEDALEGLRAAEKRYLKEIDVDKERMEQYKQEKNAKKQAVDDMEEEISKARREVANLAKEVHNMGSQLSSIEAKIEAKKNERHNILMQAKMDCIAVPLLKGSLDDAVRQGDSESGTNSNSTSLILERENRIEVDYQNLPRDLCKLKDDSAFKKTNEQLQKELQNKLEVLERIQTPNMKAMQKLDRVTEKVQSTNEEFENARRKAKKAKAAFEKVKSDRIEKFTMCCNHILEAIDGIYKKLARNEAAQAYLSPDNPEEPYLDGINYNCVAPGKRFQPMSNLSGGEKTIAALALLFSIHSYQPAPFFVLDEIDAALDNTNIGKVASYIRDHTTNLQTIVISLKEEFYGHADALVGITPGEGDCLVSNVYLFDLTEFEDRY</sequence>
<dbReference type="Gene3D" id="3.40.50.300">
    <property type="entry name" value="P-loop containing nucleotide triphosphate hydrolases"/>
    <property type="match status" value="2"/>
</dbReference>
<dbReference type="Pfam" id="PF06470">
    <property type="entry name" value="SMC_hinge"/>
    <property type="match status" value="1"/>
</dbReference>
<dbReference type="GO" id="GO:0005524">
    <property type="term" value="F:ATP binding"/>
    <property type="evidence" value="ECO:0007669"/>
    <property type="project" value="InterPro"/>
</dbReference>
<evidence type="ECO:0000256" key="3">
    <source>
        <dbReference type="ARBA" id="ARBA00005597"/>
    </source>
</evidence>
<evidence type="ECO:0000256" key="6">
    <source>
        <dbReference type="ARBA" id="ARBA00022776"/>
    </source>
</evidence>
<evidence type="ECO:0000256" key="4">
    <source>
        <dbReference type="ARBA" id="ARBA00022454"/>
    </source>
</evidence>
<keyword evidence="6" id="KW-0498">Mitosis</keyword>
<dbReference type="GO" id="GO:0051301">
    <property type="term" value="P:cell division"/>
    <property type="evidence" value="ECO:0007669"/>
    <property type="project" value="UniProtKB-KW"/>
</dbReference>
<keyword evidence="15" id="KW-1185">Reference proteome</keyword>
<proteinExistence type="inferred from homology"/>
<comment type="similarity">
    <text evidence="3">Belongs to the SMC family. SMC1 subfamily.</text>
</comment>
<dbReference type="CDD" id="cd03275">
    <property type="entry name" value="ABC_SMC1_euk"/>
    <property type="match status" value="1"/>
</dbReference>
<evidence type="ECO:0000256" key="12">
    <source>
        <dbReference type="SAM" id="MobiDB-lite"/>
    </source>
</evidence>
<dbReference type="InterPro" id="IPR024704">
    <property type="entry name" value="SMC"/>
</dbReference>
<reference evidence="14" key="1">
    <citation type="submission" date="2020-05" db="UniProtKB">
        <authorList>
            <consortium name="EnsemblMetazoa"/>
        </authorList>
    </citation>
    <scope>IDENTIFICATION</scope>
    <source>
        <strain evidence="14">TTRI</strain>
    </source>
</reference>
<organism evidence="14 15">
    <name type="scientific">Glossina austeni</name>
    <name type="common">Savannah tsetse fly</name>
    <dbReference type="NCBI Taxonomy" id="7395"/>
    <lineage>
        <taxon>Eukaryota</taxon>
        <taxon>Metazoa</taxon>
        <taxon>Ecdysozoa</taxon>
        <taxon>Arthropoda</taxon>
        <taxon>Hexapoda</taxon>
        <taxon>Insecta</taxon>
        <taxon>Pterygota</taxon>
        <taxon>Neoptera</taxon>
        <taxon>Endopterygota</taxon>
        <taxon>Diptera</taxon>
        <taxon>Brachycera</taxon>
        <taxon>Muscomorpha</taxon>
        <taxon>Hippoboscoidea</taxon>
        <taxon>Glossinidae</taxon>
        <taxon>Glossina</taxon>
    </lineage>
</organism>
<keyword evidence="4" id="KW-0158">Chromosome</keyword>
<feature type="coiled-coil region" evidence="11">
    <location>
        <begin position="789"/>
        <end position="950"/>
    </location>
</feature>
<keyword evidence="9" id="KW-0131">Cell cycle</keyword>
<dbReference type="GO" id="GO:0008278">
    <property type="term" value="C:cohesin complex"/>
    <property type="evidence" value="ECO:0007669"/>
    <property type="project" value="InterPro"/>
</dbReference>
<dbReference type="GO" id="GO:0003677">
    <property type="term" value="F:DNA binding"/>
    <property type="evidence" value="ECO:0007669"/>
    <property type="project" value="TreeGrafter"/>
</dbReference>